<keyword evidence="1" id="KW-0378">Hydrolase</keyword>
<dbReference type="GO" id="GO:0016791">
    <property type="term" value="F:phosphatase activity"/>
    <property type="evidence" value="ECO:0007669"/>
    <property type="project" value="UniProtKB-ARBA"/>
</dbReference>
<reference evidence="1 2" key="1">
    <citation type="submission" date="2013-02" db="EMBL/GenBank/DDBJ databases">
        <title>A novel strain isolated from Lonar lake, Maharashtra, India.</title>
        <authorList>
            <person name="Singh A."/>
        </authorList>
    </citation>
    <scope>NUCLEOTIDE SEQUENCE [LARGE SCALE GENOMIC DNA]</scope>
    <source>
        <strain evidence="1 2">AK24</strain>
    </source>
</reference>
<accession>R7ZSZ4</accession>
<dbReference type="PANTHER" id="PTHR10000:SF8">
    <property type="entry name" value="HAD SUPERFAMILY HYDROLASE-LIKE, TYPE 3"/>
    <property type="match status" value="1"/>
</dbReference>
<dbReference type="AlphaFoldDB" id="R7ZSZ4"/>
<dbReference type="PANTHER" id="PTHR10000">
    <property type="entry name" value="PHOSPHOSERINE PHOSPHATASE"/>
    <property type="match status" value="1"/>
</dbReference>
<dbReference type="CDD" id="cd07516">
    <property type="entry name" value="HAD_Pase"/>
    <property type="match status" value="1"/>
</dbReference>
<dbReference type="SUPFAM" id="SSF56784">
    <property type="entry name" value="HAD-like"/>
    <property type="match status" value="1"/>
</dbReference>
<gene>
    <name evidence="1" type="ORF">ADIS_2363</name>
</gene>
<dbReference type="Proteomes" id="UP000013909">
    <property type="component" value="Unassembled WGS sequence"/>
</dbReference>
<dbReference type="InterPro" id="IPR036412">
    <property type="entry name" value="HAD-like_sf"/>
</dbReference>
<proteinExistence type="predicted"/>
<dbReference type="RefSeq" id="WP_010854500.1">
    <property type="nucleotide sequence ID" value="NZ_AQHR01000065.1"/>
</dbReference>
<dbReference type="EMBL" id="AQHR01000065">
    <property type="protein sequence ID" value="EON77153.1"/>
    <property type="molecule type" value="Genomic_DNA"/>
</dbReference>
<sequence>MKIRAICTDIDGTLLDKNRQLSARTKAAFRRLPKDFPVILASSRMPSAMTHLLEELGRTDQPLICYNGGYVLNSASPGTSGTPLASTCIPFEHCQTILKMTEGSAIHVSLFHADDWYTPQQDAWTAKEELVTKVKSTPMPGVEVLETWSRLRTGAHKVMCMGAVSEIQPLYERLAMLLGNELHLYRSKDTYIEIAPKQISKASALELLLRTNFSFGLEEVMAFGDNYNDVELIQRVGFGVSVANGREEVKAVANHITASNKADGVAIAIESFLL</sequence>
<keyword evidence="2" id="KW-1185">Reference proteome</keyword>
<dbReference type="SFLD" id="SFLDS00003">
    <property type="entry name" value="Haloacid_Dehalogenase"/>
    <property type="match status" value="1"/>
</dbReference>
<dbReference type="PATRIC" id="fig|1288963.3.peg.2356"/>
<dbReference type="Gene3D" id="3.30.1240.10">
    <property type="match status" value="1"/>
</dbReference>
<name>R7ZSZ4_9BACT</name>
<dbReference type="NCBIfam" id="TIGR01484">
    <property type="entry name" value="HAD-SF-IIB"/>
    <property type="match status" value="1"/>
</dbReference>
<comment type="caution">
    <text evidence="1">The sequence shown here is derived from an EMBL/GenBank/DDBJ whole genome shotgun (WGS) entry which is preliminary data.</text>
</comment>
<dbReference type="InterPro" id="IPR023214">
    <property type="entry name" value="HAD_sf"/>
</dbReference>
<dbReference type="InterPro" id="IPR006379">
    <property type="entry name" value="HAD-SF_hydro_IIB"/>
</dbReference>
<dbReference type="GO" id="GO:0000287">
    <property type="term" value="F:magnesium ion binding"/>
    <property type="evidence" value="ECO:0007669"/>
    <property type="project" value="TreeGrafter"/>
</dbReference>
<evidence type="ECO:0000313" key="1">
    <source>
        <dbReference type="EMBL" id="EON77153.1"/>
    </source>
</evidence>
<organism evidence="1 2">
    <name type="scientific">Lunatimonas lonarensis</name>
    <dbReference type="NCBI Taxonomy" id="1232681"/>
    <lineage>
        <taxon>Bacteria</taxon>
        <taxon>Pseudomonadati</taxon>
        <taxon>Bacteroidota</taxon>
        <taxon>Cytophagia</taxon>
        <taxon>Cytophagales</taxon>
        <taxon>Cyclobacteriaceae</taxon>
    </lineage>
</organism>
<dbReference type="STRING" id="1232681.ADIS_2363"/>
<evidence type="ECO:0000313" key="2">
    <source>
        <dbReference type="Proteomes" id="UP000013909"/>
    </source>
</evidence>
<dbReference type="GO" id="GO:0005829">
    <property type="term" value="C:cytosol"/>
    <property type="evidence" value="ECO:0007669"/>
    <property type="project" value="TreeGrafter"/>
</dbReference>
<dbReference type="SFLD" id="SFLDG01140">
    <property type="entry name" value="C2.B:_Phosphomannomutase_and_P"/>
    <property type="match status" value="1"/>
</dbReference>
<dbReference type="NCBIfam" id="TIGR00099">
    <property type="entry name" value="Cof-subfamily"/>
    <property type="match status" value="1"/>
</dbReference>
<dbReference type="Pfam" id="PF08282">
    <property type="entry name" value="Hydrolase_3"/>
    <property type="match status" value="1"/>
</dbReference>
<dbReference type="OrthoDB" id="9814970at2"/>
<protein>
    <submittedName>
        <fullName evidence="1">Hydrolase (HAD superfamily)</fullName>
    </submittedName>
</protein>
<dbReference type="InterPro" id="IPR000150">
    <property type="entry name" value="Cof"/>
</dbReference>
<dbReference type="Gene3D" id="3.40.50.1000">
    <property type="entry name" value="HAD superfamily/HAD-like"/>
    <property type="match status" value="1"/>
</dbReference>